<organism evidence="2 3">
    <name type="scientific">Baudoinia panamericana (strain UAMH 10762)</name>
    <name type="common">Angels' share fungus</name>
    <name type="synonym">Baudoinia compniacensis (strain UAMH 10762)</name>
    <dbReference type="NCBI Taxonomy" id="717646"/>
    <lineage>
        <taxon>Eukaryota</taxon>
        <taxon>Fungi</taxon>
        <taxon>Dikarya</taxon>
        <taxon>Ascomycota</taxon>
        <taxon>Pezizomycotina</taxon>
        <taxon>Dothideomycetes</taxon>
        <taxon>Dothideomycetidae</taxon>
        <taxon>Mycosphaerellales</taxon>
        <taxon>Teratosphaeriaceae</taxon>
        <taxon>Baudoinia</taxon>
    </lineage>
</organism>
<dbReference type="HOGENOM" id="CLU_2941357_0_0_1"/>
<gene>
    <name evidence="2" type="ORF">BAUCODRAFT_33001</name>
</gene>
<dbReference type="GeneID" id="19111920"/>
<protein>
    <submittedName>
        <fullName evidence="2">Uncharacterized protein</fullName>
    </submittedName>
</protein>
<feature type="region of interest" description="Disordered" evidence="1">
    <location>
        <begin position="36"/>
        <end position="60"/>
    </location>
</feature>
<dbReference type="AlphaFoldDB" id="M2LS12"/>
<accession>M2LS12</accession>
<dbReference type="Proteomes" id="UP000011761">
    <property type="component" value="Unassembled WGS sequence"/>
</dbReference>
<evidence type="ECO:0000256" key="1">
    <source>
        <dbReference type="SAM" id="MobiDB-lite"/>
    </source>
</evidence>
<keyword evidence="3" id="KW-1185">Reference proteome</keyword>
<sequence>MSRIDFVRIREKELGLSENSQSSGSRPLIADEIDAVKSDRQTVHGDARQTTSSTEFNEDA</sequence>
<dbReference type="EMBL" id="KB445554">
    <property type="protein sequence ID" value="EMC97257.1"/>
    <property type="molecule type" value="Genomic_DNA"/>
</dbReference>
<name>M2LS12_BAUPA</name>
<evidence type="ECO:0000313" key="3">
    <source>
        <dbReference type="Proteomes" id="UP000011761"/>
    </source>
</evidence>
<reference evidence="2 3" key="1">
    <citation type="journal article" date="2012" name="PLoS Pathog.">
        <title>Diverse lifestyles and strategies of plant pathogenesis encoded in the genomes of eighteen Dothideomycetes fungi.</title>
        <authorList>
            <person name="Ohm R.A."/>
            <person name="Feau N."/>
            <person name="Henrissat B."/>
            <person name="Schoch C.L."/>
            <person name="Horwitz B.A."/>
            <person name="Barry K.W."/>
            <person name="Condon B.J."/>
            <person name="Copeland A.C."/>
            <person name="Dhillon B."/>
            <person name="Glaser F."/>
            <person name="Hesse C.N."/>
            <person name="Kosti I."/>
            <person name="LaButti K."/>
            <person name="Lindquist E.A."/>
            <person name="Lucas S."/>
            <person name="Salamov A.A."/>
            <person name="Bradshaw R.E."/>
            <person name="Ciuffetti L."/>
            <person name="Hamelin R.C."/>
            <person name="Kema G.H.J."/>
            <person name="Lawrence C."/>
            <person name="Scott J.A."/>
            <person name="Spatafora J.W."/>
            <person name="Turgeon B.G."/>
            <person name="de Wit P.J.G.M."/>
            <person name="Zhong S."/>
            <person name="Goodwin S.B."/>
            <person name="Grigoriev I.V."/>
        </authorList>
    </citation>
    <scope>NUCLEOTIDE SEQUENCE [LARGE SCALE GENOMIC DNA]</scope>
    <source>
        <strain evidence="2 3">UAMH 10762</strain>
    </source>
</reference>
<feature type="compositionally biased region" description="Basic and acidic residues" evidence="1">
    <location>
        <begin position="36"/>
        <end position="47"/>
    </location>
</feature>
<feature type="compositionally biased region" description="Polar residues" evidence="1">
    <location>
        <begin position="48"/>
        <end position="60"/>
    </location>
</feature>
<proteinExistence type="predicted"/>
<evidence type="ECO:0000313" key="2">
    <source>
        <dbReference type="EMBL" id="EMC97257.1"/>
    </source>
</evidence>
<dbReference type="KEGG" id="bcom:BAUCODRAFT_33001"/>
<dbReference type="RefSeq" id="XP_007675218.1">
    <property type="nucleotide sequence ID" value="XM_007677028.1"/>
</dbReference>